<dbReference type="CDD" id="cd02947">
    <property type="entry name" value="TRX_family"/>
    <property type="match status" value="1"/>
</dbReference>
<proteinExistence type="predicted"/>
<evidence type="ECO:0000313" key="6">
    <source>
        <dbReference type="Proteomes" id="UP000824782"/>
    </source>
</evidence>
<evidence type="ECO:0000259" key="4">
    <source>
        <dbReference type="PROSITE" id="PS51352"/>
    </source>
</evidence>
<dbReference type="AlphaFoldDB" id="A0AAV7DCM2"/>
<dbReference type="InterPro" id="IPR013766">
    <property type="entry name" value="Thioredoxin_domain"/>
</dbReference>
<protein>
    <recommendedName>
        <fullName evidence="4">Thioredoxin domain-containing protein</fullName>
    </recommendedName>
</protein>
<dbReference type="EMBL" id="WNYA01000001">
    <property type="protein sequence ID" value="KAG8595254.1"/>
    <property type="molecule type" value="Genomic_DNA"/>
</dbReference>
<dbReference type="Proteomes" id="UP000824782">
    <property type="component" value="Unassembled WGS sequence"/>
</dbReference>
<keyword evidence="2" id="KW-0676">Redox-active center</keyword>
<feature type="domain" description="Thioredoxin" evidence="4">
    <location>
        <begin position="14"/>
        <end position="154"/>
    </location>
</feature>
<reference evidence="5" key="1">
    <citation type="thesis" date="2020" institute="ProQuest LLC" country="789 East Eisenhower Parkway, Ann Arbor, MI, USA">
        <title>Comparative Genomics and Chromosome Evolution.</title>
        <authorList>
            <person name="Mudd A.B."/>
        </authorList>
    </citation>
    <scope>NUCLEOTIDE SEQUENCE</scope>
    <source>
        <strain evidence="5">237g6f4</strain>
        <tissue evidence="5">Blood</tissue>
    </source>
</reference>
<evidence type="ECO:0000256" key="3">
    <source>
        <dbReference type="SAM" id="MobiDB-lite"/>
    </source>
</evidence>
<dbReference type="PROSITE" id="PS51352">
    <property type="entry name" value="THIOREDOXIN_2"/>
    <property type="match status" value="1"/>
</dbReference>
<dbReference type="InterPro" id="IPR017937">
    <property type="entry name" value="Thioredoxin_CS"/>
</dbReference>
<evidence type="ECO:0000256" key="2">
    <source>
        <dbReference type="ARBA" id="ARBA00023284"/>
    </source>
</evidence>
<name>A0AAV7DCM2_ENGPU</name>
<gene>
    <name evidence="5" type="ORF">GDO81_001469</name>
</gene>
<sequence length="156" mass="17831">MGWAASLRVIDEFTNTGKQQKESRATTSSYKKPRRDRIGAIERKSEIMPVIQLSDEEELCEAVKNAGRKLVVLAFSSGNCGPCKLTNPRLEAMSIQMPDILFFKIDVNKADEVVEKYQIKGVPTFHFYRNGKLVYQFQGGNPDYLCRTVEELRFQM</sequence>
<comment type="caution">
    <text evidence="5">The sequence shown here is derived from an EMBL/GenBank/DDBJ whole genome shotgun (WGS) entry which is preliminary data.</text>
</comment>
<dbReference type="Gene3D" id="3.40.30.10">
    <property type="entry name" value="Glutaredoxin"/>
    <property type="match status" value="1"/>
</dbReference>
<accession>A0AAV7DCM2</accession>
<organism evidence="5 6">
    <name type="scientific">Engystomops pustulosus</name>
    <name type="common">Tungara frog</name>
    <name type="synonym">Physalaemus pustulosus</name>
    <dbReference type="NCBI Taxonomy" id="76066"/>
    <lineage>
        <taxon>Eukaryota</taxon>
        <taxon>Metazoa</taxon>
        <taxon>Chordata</taxon>
        <taxon>Craniata</taxon>
        <taxon>Vertebrata</taxon>
        <taxon>Euteleostomi</taxon>
        <taxon>Amphibia</taxon>
        <taxon>Batrachia</taxon>
        <taxon>Anura</taxon>
        <taxon>Neobatrachia</taxon>
        <taxon>Hyloidea</taxon>
        <taxon>Leptodactylidae</taxon>
        <taxon>Leiuperinae</taxon>
        <taxon>Engystomops</taxon>
    </lineage>
</organism>
<evidence type="ECO:0000313" key="5">
    <source>
        <dbReference type="EMBL" id="KAG8595254.1"/>
    </source>
</evidence>
<dbReference type="SUPFAM" id="SSF52833">
    <property type="entry name" value="Thioredoxin-like"/>
    <property type="match status" value="1"/>
</dbReference>
<evidence type="ECO:0000256" key="1">
    <source>
        <dbReference type="ARBA" id="ARBA00023157"/>
    </source>
</evidence>
<keyword evidence="1" id="KW-1015">Disulfide bond</keyword>
<feature type="region of interest" description="Disordered" evidence="3">
    <location>
        <begin position="16"/>
        <end position="35"/>
    </location>
</feature>
<dbReference type="InterPro" id="IPR036249">
    <property type="entry name" value="Thioredoxin-like_sf"/>
</dbReference>
<dbReference type="Pfam" id="PF00085">
    <property type="entry name" value="Thioredoxin"/>
    <property type="match status" value="1"/>
</dbReference>
<dbReference type="PANTHER" id="PTHR46115">
    <property type="entry name" value="THIOREDOXIN-LIKE PROTEIN 1"/>
    <property type="match status" value="1"/>
</dbReference>
<dbReference type="PROSITE" id="PS00194">
    <property type="entry name" value="THIOREDOXIN_1"/>
    <property type="match status" value="1"/>
</dbReference>
<keyword evidence="6" id="KW-1185">Reference proteome</keyword>